<dbReference type="Gene3D" id="3.40.190.170">
    <property type="entry name" value="Bacterial extracellular solute-binding protein, family 7"/>
    <property type="match status" value="1"/>
</dbReference>
<dbReference type="PANTHER" id="PTHR33376:SF15">
    <property type="entry name" value="BLL6794 PROTEIN"/>
    <property type="match status" value="1"/>
</dbReference>
<dbReference type="Proteomes" id="UP000256845">
    <property type="component" value="Unassembled WGS sequence"/>
</dbReference>
<evidence type="ECO:0000313" key="3">
    <source>
        <dbReference type="EMBL" id="RED45761.1"/>
    </source>
</evidence>
<dbReference type="InterPro" id="IPR038404">
    <property type="entry name" value="TRAP_DctP_sf"/>
</dbReference>
<reference evidence="3 4" key="1">
    <citation type="submission" date="2018-07" db="EMBL/GenBank/DDBJ databases">
        <title>Genomic Encyclopedia of Type Strains, Phase III (KMG-III): the genomes of soil and plant-associated and newly described type strains.</title>
        <authorList>
            <person name="Whitman W."/>
        </authorList>
    </citation>
    <scope>NUCLEOTIDE SEQUENCE [LARGE SCALE GENOMIC DNA]</scope>
    <source>
        <strain evidence="3 4">CECT 8488</strain>
    </source>
</reference>
<evidence type="ECO:0000256" key="2">
    <source>
        <dbReference type="SAM" id="SignalP"/>
    </source>
</evidence>
<dbReference type="PANTHER" id="PTHR33376">
    <property type="match status" value="1"/>
</dbReference>
<accession>A0A3D9H9B6</accession>
<dbReference type="GO" id="GO:0055085">
    <property type="term" value="P:transmembrane transport"/>
    <property type="evidence" value="ECO:0007669"/>
    <property type="project" value="InterPro"/>
</dbReference>
<dbReference type="NCBIfam" id="NF037995">
    <property type="entry name" value="TRAP_S1"/>
    <property type="match status" value="1"/>
</dbReference>
<dbReference type="CDD" id="cd13665">
    <property type="entry name" value="PBP2_TRAP_Dctp3_4"/>
    <property type="match status" value="1"/>
</dbReference>
<dbReference type="Pfam" id="PF03480">
    <property type="entry name" value="DctP"/>
    <property type="match status" value="1"/>
</dbReference>
<proteinExistence type="predicted"/>
<sequence length="342" mass="37693">MKRMISLGAAIGVAMGAAVLGTGAAAAETIQLKLSHFLPSSHPTQKDFLEPWAKELEQRTGGKVKIEIYPAGSAFGHVAKQYDQVRAGVVDIAHGLTGFPRGRLPRTLIMDLPFLAKSSDAASRTLWELYPEYLAEEYKGLKVLALHAHNPGLIHTRGKQVKTIDDLKGLRLRTPSQAISMMLEQLGATPVGLPPTQVYENLQKGVIDGNVFPYEAVHGFKLFEVLDYHLDAKAYTTSFYFVMNEKKYNALPDEVRAVIDDISGESLVAKFGPWWNEWDKPGIEDIKAKGNPITTLDDAQRAEWRKQLQPTIDGYLDAAEKAGVGNAREIYDAAVDTVAKYD</sequence>
<dbReference type="SUPFAM" id="SSF53850">
    <property type="entry name" value="Periplasmic binding protein-like II"/>
    <property type="match status" value="1"/>
</dbReference>
<name>A0A3D9H9B6_9PROT</name>
<dbReference type="AlphaFoldDB" id="A0A3D9H9B6"/>
<dbReference type="RefSeq" id="WP_115938303.1">
    <property type="nucleotide sequence ID" value="NZ_QRDW01000011.1"/>
</dbReference>
<comment type="caution">
    <text evidence="3">The sequence shown here is derived from an EMBL/GenBank/DDBJ whole genome shotgun (WGS) entry which is preliminary data.</text>
</comment>
<feature type="chain" id="PRO_5017711349" evidence="2">
    <location>
        <begin position="27"/>
        <end position="342"/>
    </location>
</feature>
<keyword evidence="4" id="KW-1185">Reference proteome</keyword>
<dbReference type="InterPro" id="IPR018389">
    <property type="entry name" value="DctP_fam"/>
</dbReference>
<evidence type="ECO:0000313" key="4">
    <source>
        <dbReference type="Proteomes" id="UP000256845"/>
    </source>
</evidence>
<keyword evidence="1 2" id="KW-0732">Signal</keyword>
<evidence type="ECO:0000256" key="1">
    <source>
        <dbReference type="ARBA" id="ARBA00022729"/>
    </source>
</evidence>
<dbReference type="OrthoDB" id="7375081at2"/>
<protein>
    <submittedName>
        <fullName evidence="3">TRAP-type C4-dicarboxylate transport system substrate-binding protein</fullName>
    </submittedName>
</protein>
<dbReference type="EMBL" id="QRDW01000011">
    <property type="protein sequence ID" value="RED45761.1"/>
    <property type="molecule type" value="Genomic_DNA"/>
</dbReference>
<organism evidence="3 4">
    <name type="scientific">Aestuariispira insulae</name>
    <dbReference type="NCBI Taxonomy" id="1461337"/>
    <lineage>
        <taxon>Bacteria</taxon>
        <taxon>Pseudomonadati</taxon>
        <taxon>Pseudomonadota</taxon>
        <taxon>Alphaproteobacteria</taxon>
        <taxon>Rhodospirillales</taxon>
        <taxon>Kiloniellaceae</taxon>
        <taxon>Aestuariispira</taxon>
    </lineage>
</organism>
<feature type="signal peptide" evidence="2">
    <location>
        <begin position="1"/>
        <end position="26"/>
    </location>
</feature>
<gene>
    <name evidence="3" type="ORF">DFP90_1118</name>
</gene>